<dbReference type="SUPFAM" id="SSF46785">
    <property type="entry name" value="Winged helix' DNA-binding domain"/>
    <property type="match status" value="1"/>
</dbReference>
<evidence type="ECO:0000256" key="3">
    <source>
        <dbReference type="ARBA" id="ARBA00023163"/>
    </source>
</evidence>
<dbReference type="InterPro" id="IPR039422">
    <property type="entry name" value="MarR/SlyA-like"/>
</dbReference>
<dbReference type="GO" id="GO:0006950">
    <property type="term" value="P:response to stress"/>
    <property type="evidence" value="ECO:0007669"/>
    <property type="project" value="TreeGrafter"/>
</dbReference>
<dbReference type="PROSITE" id="PS01117">
    <property type="entry name" value="HTH_MARR_1"/>
    <property type="match status" value="1"/>
</dbReference>
<dbReference type="InterPro" id="IPR023187">
    <property type="entry name" value="Tscrpt_reg_MarR-type_CS"/>
</dbReference>
<evidence type="ECO:0000259" key="4">
    <source>
        <dbReference type="PROSITE" id="PS50995"/>
    </source>
</evidence>
<dbReference type="PROSITE" id="PS50995">
    <property type="entry name" value="HTH_MARR_2"/>
    <property type="match status" value="1"/>
</dbReference>
<dbReference type="Gene3D" id="1.10.10.10">
    <property type="entry name" value="Winged helix-like DNA-binding domain superfamily/Winged helix DNA-binding domain"/>
    <property type="match status" value="1"/>
</dbReference>
<organism evidence="5 6">
    <name type="scientific">Photobacterium sanctipauli</name>
    <dbReference type="NCBI Taxonomy" id="1342794"/>
    <lineage>
        <taxon>Bacteria</taxon>
        <taxon>Pseudomonadati</taxon>
        <taxon>Pseudomonadota</taxon>
        <taxon>Gammaproteobacteria</taxon>
        <taxon>Vibrionales</taxon>
        <taxon>Vibrionaceae</taxon>
        <taxon>Photobacterium</taxon>
    </lineage>
</organism>
<dbReference type="GO" id="GO:0003677">
    <property type="term" value="F:DNA binding"/>
    <property type="evidence" value="ECO:0007669"/>
    <property type="project" value="UniProtKB-KW"/>
</dbReference>
<gene>
    <name evidence="5" type="primary">hpaR</name>
    <name evidence="5" type="ORF">C9I98_20060</name>
</gene>
<keyword evidence="3" id="KW-0804">Transcription</keyword>
<dbReference type="InterPro" id="IPR036390">
    <property type="entry name" value="WH_DNA-bd_sf"/>
</dbReference>
<dbReference type="GO" id="GO:0045892">
    <property type="term" value="P:negative regulation of DNA-templated transcription"/>
    <property type="evidence" value="ECO:0007669"/>
    <property type="project" value="InterPro"/>
</dbReference>
<protein>
    <submittedName>
        <fullName evidence="5">Homoprotocatechuate degradation operon regulator HpaR</fullName>
    </submittedName>
</protein>
<feature type="domain" description="HTH marR-type" evidence="4">
    <location>
        <begin position="5"/>
        <end position="137"/>
    </location>
</feature>
<name>A0A2T3NMZ2_9GAMM</name>
<dbReference type="NCBIfam" id="TIGR02337">
    <property type="entry name" value="HpaR"/>
    <property type="match status" value="1"/>
</dbReference>
<sequence>MRKFEDSLPLQLLRARDNVLNFFRPMLQEHDITEHQWRILRLLNEHRYLEPKQISEKCCILAPSLTGILTRLEANGFIARQKSEQDQRRILICLTPKAKKLVIELSPKVDAKYDEIYEHYSPELIDKLSDLLGEINNHKQ</sequence>
<evidence type="ECO:0000256" key="1">
    <source>
        <dbReference type="ARBA" id="ARBA00023015"/>
    </source>
</evidence>
<evidence type="ECO:0000256" key="2">
    <source>
        <dbReference type="ARBA" id="ARBA00023125"/>
    </source>
</evidence>
<keyword evidence="6" id="KW-1185">Reference proteome</keyword>
<reference evidence="5 6" key="1">
    <citation type="submission" date="2018-01" db="EMBL/GenBank/DDBJ databases">
        <title>Whole genome sequencing of Histamine producing bacteria.</title>
        <authorList>
            <person name="Butler K."/>
        </authorList>
    </citation>
    <scope>NUCLEOTIDE SEQUENCE [LARGE SCALE GENOMIC DNA]</scope>
    <source>
        <strain evidence="5 6">DSM 100436</strain>
    </source>
</reference>
<dbReference type="AlphaFoldDB" id="A0A2T3NMZ2"/>
<accession>A0A2T3NMZ2</accession>
<evidence type="ECO:0000313" key="5">
    <source>
        <dbReference type="EMBL" id="PSW16852.1"/>
    </source>
</evidence>
<evidence type="ECO:0000313" key="6">
    <source>
        <dbReference type="Proteomes" id="UP000241771"/>
    </source>
</evidence>
<dbReference type="OrthoDB" id="8588347at2"/>
<dbReference type="GO" id="GO:0003700">
    <property type="term" value="F:DNA-binding transcription factor activity"/>
    <property type="evidence" value="ECO:0007669"/>
    <property type="project" value="InterPro"/>
</dbReference>
<dbReference type="PANTHER" id="PTHR33164">
    <property type="entry name" value="TRANSCRIPTIONAL REGULATOR, MARR FAMILY"/>
    <property type="match status" value="1"/>
</dbReference>
<dbReference type="PANTHER" id="PTHR33164:SF13">
    <property type="entry name" value="4-HYDROXYPHENYLACETATE CATABOLISM PROTEIN"/>
    <property type="match status" value="1"/>
</dbReference>
<dbReference type="Proteomes" id="UP000241771">
    <property type="component" value="Unassembled WGS sequence"/>
</dbReference>
<dbReference type="InterPro" id="IPR000835">
    <property type="entry name" value="HTH_MarR-typ"/>
</dbReference>
<dbReference type="Pfam" id="PF01047">
    <property type="entry name" value="MarR"/>
    <property type="match status" value="1"/>
</dbReference>
<proteinExistence type="predicted"/>
<dbReference type="InterPro" id="IPR036388">
    <property type="entry name" value="WH-like_DNA-bd_sf"/>
</dbReference>
<comment type="caution">
    <text evidence="5">The sequence shown here is derived from an EMBL/GenBank/DDBJ whole genome shotgun (WGS) entry which is preliminary data.</text>
</comment>
<dbReference type="EMBL" id="PYMA01000016">
    <property type="protein sequence ID" value="PSW16852.1"/>
    <property type="molecule type" value="Genomic_DNA"/>
</dbReference>
<dbReference type="InterPro" id="IPR012712">
    <property type="entry name" value="HpaR/FarR"/>
</dbReference>
<keyword evidence="1" id="KW-0805">Transcription regulation</keyword>
<dbReference type="RefSeq" id="WP_036830855.1">
    <property type="nucleotide sequence ID" value="NZ_JGVO01001556.1"/>
</dbReference>
<dbReference type="SMART" id="SM00347">
    <property type="entry name" value="HTH_MARR"/>
    <property type="match status" value="1"/>
</dbReference>
<keyword evidence="2" id="KW-0238">DNA-binding</keyword>
<dbReference type="PRINTS" id="PR00598">
    <property type="entry name" value="HTHMARR"/>
</dbReference>